<name>A0A7X9DKR1_UNCKA</name>
<dbReference type="SUPFAM" id="SSF53756">
    <property type="entry name" value="UDP-Glycosyltransferase/glycogen phosphorylase"/>
    <property type="match status" value="1"/>
</dbReference>
<accession>A0A7X9DKR1</accession>
<reference evidence="2 3" key="1">
    <citation type="journal article" date="2020" name="Biotechnol. Biofuels">
        <title>New insights from the biogas microbiome by comprehensive genome-resolved metagenomics of nearly 1600 species originating from multiple anaerobic digesters.</title>
        <authorList>
            <person name="Campanaro S."/>
            <person name="Treu L."/>
            <person name="Rodriguez-R L.M."/>
            <person name="Kovalovszki A."/>
            <person name="Ziels R.M."/>
            <person name="Maus I."/>
            <person name="Zhu X."/>
            <person name="Kougias P.G."/>
            <person name="Basile A."/>
            <person name="Luo G."/>
            <person name="Schluter A."/>
            <person name="Konstantinidis K.T."/>
            <person name="Angelidaki I."/>
        </authorList>
    </citation>
    <scope>NUCLEOTIDE SEQUENCE [LARGE SCALE GENOMIC DNA]</scope>
    <source>
        <strain evidence="2">AS27yjCOA_165</strain>
    </source>
</reference>
<organism evidence="2 3">
    <name type="scientific">candidate division WWE3 bacterium</name>
    <dbReference type="NCBI Taxonomy" id="2053526"/>
    <lineage>
        <taxon>Bacteria</taxon>
        <taxon>Katanobacteria</taxon>
    </lineage>
</organism>
<gene>
    <name evidence="2" type="ORF">GYA27_02180</name>
</gene>
<dbReference type="PANTHER" id="PTHR12526">
    <property type="entry name" value="GLYCOSYLTRANSFERASE"/>
    <property type="match status" value="1"/>
</dbReference>
<dbReference type="Pfam" id="PF00534">
    <property type="entry name" value="Glycos_transf_1"/>
    <property type="match status" value="1"/>
</dbReference>
<proteinExistence type="predicted"/>
<evidence type="ECO:0000313" key="3">
    <source>
        <dbReference type="Proteomes" id="UP000526033"/>
    </source>
</evidence>
<comment type="caution">
    <text evidence="2">The sequence shown here is derived from an EMBL/GenBank/DDBJ whole genome shotgun (WGS) entry which is preliminary data.</text>
</comment>
<evidence type="ECO:0000259" key="1">
    <source>
        <dbReference type="Pfam" id="PF00534"/>
    </source>
</evidence>
<dbReference type="Proteomes" id="UP000526033">
    <property type="component" value="Unassembled WGS sequence"/>
</dbReference>
<evidence type="ECO:0000313" key="2">
    <source>
        <dbReference type="EMBL" id="NMB69985.1"/>
    </source>
</evidence>
<dbReference type="InterPro" id="IPR001296">
    <property type="entry name" value="Glyco_trans_1"/>
</dbReference>
<feature type="domain" description="Glycosyl transferase family 1" evidence="1">
    <location>
        <begin position="215"/>
        <end position="387"/>
    </location>
</feature>
<dbReference type="Gene3D" id="3.40.50.2000">
    <property type="entry name" value="Glycogen Phosphorylase B"/>
    <property type="match status" value="2"/>
</dbReference>
<dbReference type="AlphaFoldDB" id="A0A7X9DKR1"/>
<protein>
    <submittedName>
        <fullName evidence="2">Colanic acid biosynthesis glycosyltransferase WcaL</fullName>
    </submittedName>
</protein>
<sequence length="412" mass="44924">MAVINKKLLIFVPTFPVLSETFIQREIAELAKVAKNYSVTVLSLSPGSKPVMADPAVSVLYSRVKPLDILIGLAEIKWLTFGSLFKISLKNKPRGLISNFYLLLKAIGYSHVVKTLCVSHIHAHFLSESSSLMYYVAEFLNLPYSVSAHARDVFATSDDVTKIPELVREKAEKASFIAVCNKKAWEKCVNLVGPDYASKVLLHYHGMDPSVLPIRENTAVETQKFKIVSVGRLVEKKGFTYLIDAGKILKDAGISCEINIIGPGHLYKELTEKITALSLGDTVKVLGEGQGMPNNEVLKYMSESDAFVLPSIETSEGDAEGIPNTLVEAAFLALPIVSTTTGSIPEIVRDGVSGLLVEPNRGDLLAEAIKSLISSSDLRQSLGQTAKLLASDMFDVTKNIVELDHLFSENLA</sequence>
<dbReference type="GO" id="GO:0016757">
    <property type="term" value="F:glycosyltransferase activity"/>
    <property type="evidence" value="ECO:0007669"/>
    <property type="project" value="InterPro"/>
</dbReference>
<dbReference type="EMBL" id="JAAZNL010000020">
    <property type="protein sequence ID" value="NMB69985.1"/>
    <property type="molecule type" value="Genomic_DNA"/>
</dbReference>
<keyword evidence="2" id="KW-0808">Transferase</keyword>